<dbReference type="PANTHER" id="PTHR21137">
    <property type="entry name" value="ODORANT RECEPTOR"/>
    <property type="match status" value="1"/>
</dbReference>
<dbReference type="Pfam" id="PF02949">
    <property type="entry name" value="7tm_6"/>
    <property type="match status" value="1"/>
</dbReference>
<feature type="chain" id="PRO_5041330663" description="Odorant receptor" evidence="11">
    <location>
        <begin position="20"/>
        <end position="354"/>
    </location>
</feature>
<comment type="similarity">
    <text evidence="10">Belongs to the insect chemoreceptor superfamily. Heteromeric odorant receptor channel (TC 1.A.69) family.</text>
</comment>
<dbReference type="AlphaFoldDB" id="A0AA38MNE6"/>
<dbReference type="EMBL" id="JALNTZ010000002">
    <property type="protein sequence ID" value="KAJ3661912.1"/>
    <property type="molecule type" value="Genomic_DNA"/>
</dbReference>
<dbReference type="InterPro" id="IPR004117">
    <property type="entry name" value="7tm6_olfct_rcpt"/>
</dbReference>
<evidence type="ECO:0000313" key="13">
    <source>
        <dbReference type="Proteomes" id="UP001168821"/>
    </source>
</evidence>
<organism evidence="12 13">
    <name type="scientific">Zophobas morio</name>
    <dbReference type="NCBI Taxonomy" id="2755281"/>
    <lineage>
        <taxon>Eukaryota</taxon>
        <taxon>Metazoa</taxon>
        <taxon>Ecdysozoa</taxon>
        <taxon>Arthropoda</taxon>
        <taxon>Hexapoda</taxon>
        <taxon>Insecta</taxon>
        <taxon>Pterygota</taxon>
        <taxon>Neoptera</taxon>
        <taxon>Endopterygota</taxon>
        <taxon>Coleoptera</taxon>
        <taxon>Polyphaga</taxon>
        <taxon>Cucujiformia</taxon>
        <taxon>Tenebrionidae</taxon>
        <taxon>Zophobas</taxon>
    </lineage>
</organism>
<evidence type="ECO:0000256" key="4">
    <source>
        <dbReference type="ARBA" id="ARBA00022692"/>
    </source>
</evidence>
<evidence type="ECO:0000256" key="6">
    <source>
        <dbReference type="ARBA" id="ARBA00022989"/>
    </source>
</evidence>
<proteinExistence type="inferred from homology"/>
<evidence type="ECO:0000256" key="10">
    <source>
        <dbReference type="RuleBase" id="RU351113"/>
    </source>
</evidence>
<dbReference type="GO" id="GO:0007165">
    <property type="term" value="P:signal transduction"/>
    <property type="evidence" value="ECO:0007669"/>
    <property type="project" value="UniProtKB-KW"/>
</dbReference>
<keyword evidence="9 10" id="KW-0807">Transducer</keyword>
<keyword evidence="8 10" id="KW-0675">Receptor</keyword>
<gene>
    <name evidence="12" type="ORF">Zmor_006287</name>
</gene>
<feature type="transmembrane region" description="Helical" evidence="10">
    <location>
        <begin position="128"/>
        <end position="150"/>
    </location>
</feature>
<dbReference type="GO" id="GO:0005549">
    <property type="term" value="F:odorant binding"/>
    <property type="evidence" value="ECO:0007669"/>
    <property type="project" value="InterPro"/>
</dbReference>
<protein>
    <recommendedName>
        <fullName evidence="10">Odorant receptor</fullName>
    </recommendedName>
</protein>
<keyword evidence="6 10" id="KW-1133">Transmembrane helix</keyword>
<dbReference type="PANTHER" id="PTHR21137:SF35">
    <property type="entry name" value="ODORANT RECEPTOR 19A-RELATED"/>
    <property type="match status" value="1"/>
</dbReference>
<feature type="transmembrane region" description="Helical" evidence="10">
    <location>
        <begin position="76"/>
        <end position="96"/>
    </location>
</feature>
<evidence type="ECO:0000256" key="3">
    <source>
        <dbReference type="ARBA" id="ARBA00022606"/>
    </source>
</evidence>
<dbReference type="GO" id="GO:0004984">
    <property type="term" value="F:olfactory receptor activity"/>
    <property type="evidence" value="ECO:0007669"/>
    <property type="project" value="InterPro"/>
</dbReference>
<keyword evidence="7 10" id="KW-0472">Membrane</keyword>
<keyword evidence="3 10" id="KW-0716">Sensory transduction</keyword>
<keyword evidence="4 10" id="KW-0812">Transmembrane</keyword>
<evidence type="ECO:0000256" key="11">
    <source>
        <dbReference type="SAM" id="SignalP"/>
    </source>
</evidence>
<evidence type="ECO:0000256" key="5">
    <source>
        <dbReference type="ARBA" id="ARBA00022725"/>
    </source>
</evidence>
<evidence type="ECO:0000256" key="7">
    <source>
        <dbReference type="ARBA" id="ARBA00023136"/>
    </source>
</evidence>
<name>A0AA38MNE6_9CUCU</name>
<keyword evidence="2" id="KW-1003">Cell membrane</keyword>
<dbReference type="Proteomes" id="UP001168821">
    <property type="component" value="Unassembled WGS sequence"/>
</dbReference>
<dbReference type="GO" id="GO:0005886">
    <property type="term" value="C:plasma membrane"/>
    <property type="evidence" value="ECO:0007669"/>
    <property type="project" value="UniProtKB-SubCell"/>
</dbReference>
<keyword evidence="13" id="KW-1185">Reference proteome</keyword>
<comment type="caution">
    <text evidence="10">Lacks conserved residue(s) required for the propagation of feature annotation.</text>
</comment>
<feature type="transmembrane region" description="Helical" evidence="10">
    <location>
        <begin position="215"/>
        <end position="238"/>
    </location>
</feature>
<evidence type="ECO:0000313" key="12">
    <source>
        <dbReference type="EMBL" id="KAJ3661912.1"/>
    </source>
</evidence>
<reference evidence="12" key="1">
    <citation type="journal article" date="2023" name="G3 (Bethesda)">
        <title>Whole genome assemblies of Zophobas morio and Tenebrio molitor.</title>
        <authorList>
            <person name="Kaur S."/>
            <person name="Stinson S.A."/>
            <person name="diCenzo G.C."/>
        </authorList>
    </citation>
    <scope>NUCLEOTIDE SEQUENCE</scope>
    <source>
        <strain evidence="12">QUZm001</strain>
    </source>
</reference>
<feature type="signal peptide" evidence="11">
    <location>
        <begin position="1"/>
        <end position="19"/>
    </location>
</feature>
<evidence type="ECO:0000256" key="2">
    <source>
        <dbReference type="ARBA" id="ARBA00022475"/>
    </source>
</evidence>
<evidence type="ECO:0000256" key="8">
    <source>
        <dbReference type="ARBA" id="ARBA00023170"/>
    </source>
</evidence>
<evidence type="ECO:0000256" key="9">
    <source>
        <dbReference type="ARBA" id="ARBA00023224"/>
    </source>
</evidence>
<comment type="subcellular location">
    <subcellularLocation>
        <location evidence="1 10">Cell membrane</location>
        <topology evidence="1 10">Multi-pass membrane protein</topology>
    </subcellularLocation>
</comment>
<keyword evidence="11" id="KW-0732">Signal</keyword>
<keyword evidence="5 10" id="KW-0552">Olfaction</keyword>
<comment type="caution">
    <text evidence="12">The sequence shown here is derived from an EMBL/GenBank/DDBJ whole genome shotgun (WGS) entry which is preliminary data.</text>
</comment>
<sequence>MLTIHGTLQLIFVINLLSTFDTNLLVRCISNVCVISKTITEIAVILVVTEKLHSIYEQLQKIGGLNKEEYNFELRILLGADLVHLAVAFVAGISHLCKGLQSPERYYEYSLLSLSIQNKVLSSVCSNLYLSTIGFLTYSATVLVLIYAHLMKFIEIHLKVLASHLKALRSNINGLDENSLIENSEYQNEVFEILKNHIVCHSLLRACAKNFNSTIFIPWMISFYLGMLYLIGMLFSFFSLKTVVYDAGDYSVVATTILAGVMTIFMVIGGGQKVVNASVYVFQTAFDCPWTCWNITNRKFFQIFLCYLQEPIRLGSGNLVPLEHSFSVKIFNFLLSACRFFDTMSDRRNQVKLN</sequence>
<accession>A0AA38MNE6</accession>
<evidence type="ECO:0000256" key="1">
    <source>
        <dbReference type="ARBA" id="ARBA00004651"/>
    </source>
</evidence>
<feature type="transmembrane region" description="Helical" evidence="10">
    <location>
        <begin position="250"/>
        <end position="268"/>
    </location>
</feature>